<gene>
    <name evidence="9" type="ORF">BJF91_17465</name>
    <name evidence="8" type="ORF">GGQ71_000109</name>
</gene>
<evidence type="ECO:0000256" key="4">
    <source>
        <dbReference type="PROSITE-ProRule" id="PRU10099"/>
    </source>
</evidence>
<dbReference type="PIRSF" id="PIRSF001220">
    <property type="entry name" value="L-ASNase_gatD"/>
    <property type="match status" value="1"/>
</dbReference>
<evidence type="ECO:0000313" key="9">
    <source>
        <dbReference type="EMBL" id="OLP48913.1"/>
    </source>
</evidence>
<evidence type="ECO:0000259" key="6">
    <source>
        <dbReference type="Pfam" id="PF00710"/>
    </source>
</evidence>
<dbReference type="InterPro" id="IPR040919">
    <property type="entry name" value="Asparaginase_C"/>
</dbReference>
<feature type="domain" description="L-asparaginase N-terminal" evidence="6">
    <location>
        <begin position="6"/>
        <end position="216"/>
    </location>
</feature>
<dbReference type="SUPFAM" id="SSF53774">
    <property type="entry name" value="Glutaminase/Asparaginase"/>
    <property type="match status" value="1"/>
</dbReference>
<feature type="binding site" evidence="3">
    <location>
        <begin position="101"/>
        <end position="102"/>
    </location>
    <ligand>
        <name>substrate</name>
    </ligand>
</feature>
<dbReference type="EMBL" id="JACIED010000001">
    <property type="protein sequence ID" value="MBB4005873.1"/>
    <property type="molecule type" value="Genomic_DNA"/>
</dbReference>
<evidence type="ECO:0000259" key="7">
    <source>
        <dbReference type="Pfam" id="PF17763"/>
    </source>
</evidence>
<feature type="active site" evidence="4">
    <location>
        <position position="15"/>
    </location>
</feature>
<dbReference type="InterPro" id="IPR036152">
    <property type="entry name" value="Asp/glu_Ase-like_sf"/>
</dbReference>
<evidence type="ECO:0000256" key="1">
    <source>
        <dbReference type="ARBA" id="ARBA00010518"/>
    </source>
</evidence>
<dbReference type="EMBL" id="MKIN01000022">
    <property type="protein sequence ID" value="OLP48913.1"/>
    <property type="molecule type" value="Genomic_DNA"/>
</dbReference>
<dbReference type="PANTHER" id="PTHR11707:SF28">
    <property type="entry name" value="60 KDA LYSOPHOSPHOLIPASE"/>
    <property type="match status" value="1"/>
</dbReference>
<evidence type="ECO:0000256" key="2">
    <source>
        <dbReference type="PIRSR" id="PIRSR001220-1"/>
    </source>
</evidence>
<comment type="caution">
    <text evidence="9">The sequence shown here is derived from an EMBL/GenBank/DDBJ whole genome shotgun (WGS) entry which is preliminary data.</text>
</comment>
<dbReference type="GO" id="GO:0004067">
    <property type="term" value="F:asparaginase activity"/>
    <property type="evidence" value="ECO:0007669"/>
    <property type="project" value="UniProtKB-UniRule"/>
</dbReference>
<dbReference type="InterPro" id="IPR036426">
    <property type="entry name" value="Bulb-type_lectin_dom_sf"/>
</dbReference>
<evidence type="ECO:0000313" key="8">
    <source>
        <dbReference type="EMBL" id="MBB4005873.1"/>
    </source>
</evidence>
<dbReference type="InterPro" id="IPR027473">
    <property type="entry name" value="L-asparaginase_C"/>
</dbReference>
<protein>
    <submittedName>
        <fullName evidence="8">L-asparaginase</fullName>
        <ecNumber evidence="8">3.5.1.1</ecNumber>
    </submittedName>
</protein>
<feature type="domain" description="Asparaginase/glutaminase C-terminal" evidence="7">
    <location>
        <begin position="280"/>
        <end position="380"/>
    </location>
</feature>
<dbReference type="PROSITE" id="PS00144">
    <property type="entry name" value="ASN_GLN_ASE_1"/>
    <property type="match status" value="1"/>
</dbReference>
<dbReference type="InterPro" id="IPR037152">
    <property type="entry name" value="L-asparaginase_N_sf"/>
</dbReference>
<dbReference type="InterPro" id="IPR006034">
    <property type="entry name" value="Asparaginase/glutaminase-like"/>
</dbReference>
<sequence>MEAILKIGVINTGGTISCVGNPLAPMTSVEFKAACQTHLDPILLQAFPDLQLDYVTDLAFPESATGMLDSTNLQPSDWCLIARAILERYDSVDGWIVLHGTDTMDFSGTALSMLLARFAADGTVLAELSKPVILTGSQVPLFHSPAPGTISGMSFNTDAFQNVCGAIAAAQAGIPGVCVFFDSLLMRGSRVVKADANQFRGFSSPNFPPIGQYGITLGLNPDLMPQPPVSPATSLDDQTARAGVLEQLDAIAADIDKAPVITLGAFPARYNPAEATALLAEMIRACLGKGISGLVLQSYGEGNFPSGNAREAAKGAIYQALDEANRAGVVIVDNTQVLQGAVDYNAYAAGAWLPKIGALNPVDMTVMASIAKLTVLIAARRKNGWTLDDVKYLMQTPLVGEMTDISRLDSRSNAVLLPGQSLTTFNGSGSLINDTKTGPQLRDSSGAVLWSMLEAPDKAALPGRLHIMGSGNLAFHSRNSELLWQSESGKDDCAAARLRLTQAADGCSVTLSIEDYGKSRTLWTKTVSL</sequence>
<dbReference type="Pfam" id="PF00710">
    <property type="entry name" value="Asparaginase"/>
    <property type="match status" value="1"/>
</dbReference>
<dbReference type="Gene3D" id="3.40.50.1170">
    <property type="entry name" value="L-asparaginase, N-terminal domain"/>
    <property type="match status" value="1"/>
</dbReference>
<dbReference type="Proteomes" id="UP000544107">
    <property type="component" value="Unassembled WGS sequence"/>
</dbReference>
<dbReference type="InterPro" id="IPR027474">
    <property type="entry name" value="L-asparaginase_N"/>
</dbReference>
<dbReference type="Pfam" id="PF17763">
    <property type="entry name" value="Asparaginase_C"/>
    <property type="match status" value="1"/>
</dbReference>
<reference evidence="8 11" key="2">
    <citation type="submission" date="2020-08" db="EMBL/GenBank/DDBJ databases">
        <title>Genomic Encyclopedia of Type Strains, Phase IV (KMG-IV): sequencing the most valuable type-strain genomes for metagenomic binning, comparative biology and taxonomic classification.</title>
        <authorList>
            <person name="Goeker M."/>
        </authorList>
    </citation>
    <scope>NUCLEOTIDE SEQUENCE [LARGE SCALE GENOMIC DNA]</scope>
    <source>
        <strain evidence="8 11">DSM 100021</strain>
    </source>
</reference>
<dbReference type="SMART" id="SM00870">
    <property type="entry name" value="Asparaginase"/>
    <property type="match status" value="1"/>
</dbReference>
<dbReference type="AlphaFoldDB" id="A0A1Q9A2S2"/>
<organism evidence="9 10">
    <name type="scientific">Allorhizobium taibaishanense</name>
    <dbReference type="NCBI Taxonomy" id="887144"/>
    <lineage>
        <taxon>Bacteria</taxon>
        <taxon>Pseudomonadati</taxon>
        <taxon>Pseudomonadota</taxon>
        <taxon>Alphaproteobacteria</taxon>
        <taxon>Hyphomicrobiales</taxon>
        <taxon>Rhizobiaceae</taxon>
        <taxon>Rhizobium/Agrobacterium group</taxon>
        <taxon>Allorhizobium</taxon>
    </lineage>
</organism>
<feature type="binding site" evidence="3">
    <location>
        <position position="70"/>
    </location>
    <ligand>
        <name>substrate</name>
    </ligand>
</feature>
<proteinExistence type="inferred from homology"/>
<dbReference type="PANTHER" id="PTHR11707">
    <property type="entry name" value="L-ASPARAGINASE"/>
    <property type="match status" value="1"/>
</dbReference>
<dbReference type="OrthoDB" id="9788068at2"/>
<evidence type="ECO:0000256" key="5">
    <source>
        <dbReference type="PROSITE-ProRule" id="PRU10100"/>
    </source>
</evidence>
<dbReference type="PROSITE" id="PS51732">
    <property type="entry name" value="ASN_GLN_ASE_3"/>
    <property type="match status" value="1"/>
</dbReference>
<dbReference type="Gene3D" id="3.40.50.40">
    <property type="match status" value="1"/>
</dbReference>
<dbReference type="EC" id="3.5.1.1" evidence="8"/>
<evidence type="ECO:0000256" key="3">
    <source>
        <dbReference type="PIRSR" id="PIRSR001220-2"/>
    </source>
</evidence>
<feature type="active site" description="O-isoaspartyl threonine intermediate" evidence="2">
    <location>
        <position position="15"/>
    </location>
</feature>
<dbReference type="PROSITE" id="PS00917">
    <property type="entry name" value="ASN_GLN_ASE_2"/>
    <property type="match status" value="1"/>
</dbReference>
<dbReference type="GO" id="GO:0006520">
    <property type="term" value="P:amino acid metabolic process"/>
    <property type="evidence" value="ECO:0007669"/>
    <property type="project" value="InterPro"/>
</dbReference>
<dbReference type="Gene3D" id="2.90.10.10">
    <property type="entry name" value="Bulb-type lectin domain"/>
    <property type="match status" value="1"/>
</dbReference>
<dbReference type="InterPro" id="IPR020827">
    <property type="entry name" value="Asparaginase/glutaminase_AS1"/>
</dbReference>
<name>A0A1Q9A2S2_9HYPH</name>
<evidence type="ECO:0000313" key="10">
    <source>
        <dbReference type="Proteomes" id="UP000185598"/>
    </source>
</evidence>
<dbReference type="SFLD" id="SFLDS00057">
    <property type="entry name" value="Glutaminase/Asparaginase"/>
    <property type="match status" value="1"/>
</dbReference>
<dbReference type="PIRSF" id="PIRSF500176">
    <property type="entry name" value="L_ASNase"/>
    <property type="match status" value="1"/>
</dbReference>
<evidence type="ECO:0000313" key="11">
    <source>
        <dbReference type="Proteomes" id="UP000544107"/>
    </source>
</evidence>
<dbReference type="Proteomes" id="UP000185598">
    <property type="component" value="Unassembled WGS sequence"/>
</dbReference>
<dbReference type="PRINTS" id="PR00139">
    <property type="entry name" value="ASNGLNASE"/>
</dbReference>
<dbReference type="RefSeq" id="WP_075614704.1">
    <property type="nucleotide sequence ID" value="NZ_JACIED010000001.1"/>
</dbReference>
<comment type="similarity">
    <text evidence="1">Belongs to the asparaginase 1 family.</text>
</comment>
<dbReference type="InterPro" id="IPR027475">
    <property type="entry name" value="Asparaginase/glutaminase_AS2"/>
</dbReference>
<keyword evidence="8" id="KW-0378">Hydrolase</keyword>
<reference evidence="9 10" key="1">
    <citation type="submission" date="2016-09" db="EMBL/GenBank/DDBJ databases">
        <title>Rhizobium oryziradicis sp. nov., isolated from the root of rice.</title>
        <authorList>
            <person name="Zhao J."/>
            <person name="Zhang X."/>
        </authorList>
    </citation>
    <scope>NUCLEOTIDE SEQUENCE [LARGE SCALE GENOMIC DNA]</scope>
    <source>
        <strain evidence="9 10">14971</strain>
    </source>
</reference>
<feature type="active site" evidence="5">
    <location>
        <position position="101"/>
    </location>
</feature>
<dbReference type="STRING" id="887144.BJF91_17465"/>
<dbReference type="PROSITE" id="PS51257">
    <property type="entry name" value="PROKAR_LIPOPROTEIN"/>
    <property type="match status" value="1"/>
</dbReference>
<keyword evidence="10" id="KW-1185">Reference proteome</keyword>
<accession>A0A1Q9A2S2</accession>